<dbReference type="PROSITE" id="PS50181">
    <property type="entry name" value="FBOX"/>
    <property type="match status" value="1"/>
</dbReference>
<evidence type="ECO:0000256" key="6">
    <source>
        <dbReference type="ARBA" id="ARBA00022803"/>
    </source>
</evidence>
<evidence type="ECO:0000256" key="5">
    <source>
        <dbReference type="ARBA" id="ARBA00022786"/>
    </source>
</evidence>
<accession>A0A9P0AXA8</accession>
<dbReference type="EMBL" id="OV121134">
    <property type="protein sequence ID" value="CAH0552549.1"/>
    <property type="molecule type" value="Genomic_DNA"/>
</dbReference>
<evidence type="ECO:0000256" key="3">
    <source>
        <dbReference type="ARBA" id="ARBA00019775"/>
    </source>
</evidence>
<proteinExistence type="predicted"/>
<evidence type="ECO:0000256" key="7">
    <source>
        <dbReference type="PROSITE-ProRule" id="PRU00339"/>
    </source>
</evidence>
<dbReference type="PANTHER" id="PTHR12874">
    <property type="entry name" value="F-BOX ONLY PROTEIN 48-RELATED"/>
    <property type="match status" value="1"/>
</dbReference>
<evidence type="ECO:0000256" key="2">
    <source>
        <dbReference type="ARBA" id="ARBA00004906"/>
    </source>
</evidence>
<dbReference type="SUPFAM" id="SSF81383">
    <property type="entry name" value="F-box domain"/>
    <property type="match status" value="1"/>
</dbReference>
<dbReference type="Pfam" id="PF19270">
    <property type="entry name" value="FBO_C"/>
    <property type="match status" value="1"/>
</dbReference>
<dbReference type="GO" id="GO:0005737">
    <property type="term" value="C:cytoplasm"/>
    <property type="evidence" value="ECO:0007669"/>
    <property type="project" value="UniProtKB-SubCell"/>
</dbReference>
<evidence type="ECO:0000256" key="4">
    <source>
        <dbReference type="ARBA" id="ARBA00022490"/>
    </source>
</evidence>
<feature type="region of interest" description="Disordered" evidence="8">
    <location>
        <begin position="1"/>
        <end position="59"/>
    </location>
</feature>
<organism evidence="10 11">
    <name type="scientific">Brassicogethes aeneus</name>
    <name type="common">Rape pollen beetle</name>
    <name type="synonym">Meligethes aeneus</name>
    <dbReference type="NCBI Taxonomy" id="1431903"/>
    <lineage>
        <taxon>Eukaryota</taxon>
        <taxon>Metazoa</taxon>
        <taxon>Ecdysozoa</taxon>
        <taxon>Arthropoda</taxon>
        <taxon>Hexapoda</taxon>
        <taxon>Insecta</taxon>
        <taxon>Pterygota</taxon>
        <taxon>Neoptera</taxon>
        <taxon>Endopterygota</taxon>
        <taxon>Coleoptera</taxon>
        <taxon>Polyphaga</taxon>
        <taxon>Cucujiformia</taxon>
        <taxon>Nitidulidae</taxon>
        <taxon>Meligethinae</taxon>
        <taxon>Brassicogethes</taxon>
    </lineage>
</organism>
<evidence type="ECO:0000313" key="10">
    <source>
        <dbReference type="EMBL" id="CAH0552549.1"/>
    </source>
</evidence>
<dbReference type="InterPro" id="IPR001810">
    <property type="entry name" value="F-box_dom"/>
</dbReference>
<evidence type="ECO:0000259" key="9">
    <source>
        <dbReference type="PROSITE" id="PS50181"/>
    </source>
</evidence>
<dbReference type="Pfam" id="PF12937">
    <property type="entry name" value="F-box-like"/>
    <property type="match status" value="1"/>
</dbReference>
<comment type="pathway">
    <text evidence="2">Protein modification; protein ubiquitination.</text>
</comment>
<feature type="domain" description="F-box" evidence="9">
    <location>
        <begin position="163"/>
        <end position="214"/>
    </location>
</feature>
<dbReference type="FunFam" id="1.20.1280.50:FF:000012">
    <property type="entry name" value="F-box only protein 9"/>
    <property type="match status" value="1"/>
</dbReference>
<keyword evidence="11" id="KW-1185">Reference proteome</keyword>
<dbReference type="InterPro" id="IPR019734">
    <property type="entry name" value="TPR_rpt"/>
</dbReference>
<dbReference type="GO" id="GO:0019005">
    <property type="term" value="C:SCF ubiquitin ligase complex"/>
    <property type="evidence" value="ECO:0007669"/>
    <property type="project" value="TreeGrafter"/>
</dbReference>
<dbReference type="GO" id="GO:0031146">
    <property type="term" value="P:SCF-dependent proteasomal ubiquitin-dependent protein catabolic process"/>
    <property type="evidence" value="ECO:0007669"/>
    <property type="project" value="TreeGrafter"/>
</dbReference>
<protein>
    <recommendedName>
        <fullName evidence="3">F-box only protein 9</fullName>
    </recommendedName>
</protein>
<dbReference type="InterPro" id="IPR045464">
    <property type="entry name" value="Hrt3/FBXO9_C"/>
</dbReference>
<comment type="subcellular location">
    <subcellularLocation>
        <location evidence="1">Cytoplasm</location>
    </subcellularLocation>
</comment>
<sequence>MDKLGQNEINSQSDQPDPDVKDALASFREKWQKELRISNTKNKSLTHAEENPEKSTNNDLEEKAKSLFLKGIEMERSGKLYEAIQFYRRAVQIVPDIEFRLDAPKGSKKEKTNKIEEIVEHKEESDKEHSDNEEIKEGMLLPGIQRKMAQCSLICLSKYEQSTTHISSLPIEIIFLILKWLVSNDLDLKSLETFSAVCRGFYLCARDPEIWRLACLRVWGLNCDNSPGKYLSWRNMFIERARVQFNGCYISKTTYIRHGENSFQDTFYRPWYMVTYFRYLRFFPDSKVLMLTSADEPSQCVGNLKNKNAKSPILTGYYRISDDKITVIVQNLKEKAAHSYKKNRKHDNNMYETAEQTFHMEFEIKNYKRKRNVQLVWSHYSVYTRNMIGDKSTCDYDLVSNTFPPLWFSRVKSYTLESDSSL</sequence>
<dbReference type="CDD" id="cd22089">
    <property type="entry name" value="F-box_FBXO9"/>
    <property type="match status" value="1"/>
</dbReference>
<evidence type="ECO:0000313" key="11">
    <source>
        <dbReference type="Proteomes" id="UP001154078"/>
    </source>
</evidence>
<name>A0A9P0AXA8_BRAAE</name>
<keyword evidence="6 7" id="KW-0802">TPR repeat</keyword>
<dbReference type="Gene3D" id="1.20.1280.50">
    <property type="match status" value="1"/>
</dbReference>
<feature type="repeat" description="TPR" evidence="7">
    <location>
        <begin position="64"/>
        <end position="97"/>
    </location>
</feature>
<dbReference type="SUPFAM" id="SSF116846">
    <property type="entry name" value="MIT domain"/>
    <property type="match status" value="1"/>
</dbReference>
<gene>
    <name evidence="10" type="ORF">MELIAE_LOCUS4746</name>
</gene>
<evidence type="ECO:0000256" key="1">
    <source>
        <dbReference type="ARBA" id="ARBA00004496"/>
    </source>
</evidence>
<dbReference type="InterPro" id="IPR036047">
    <property type="entry name" value="F-box-like_dom_sf"/>
</dbReference>
<dbReference type="AlphaFoldDB" id="A0A9P0AXA8"/>
<dbReference type="Proteomes" id="UP001154078">
    <property type="component" value="Chromosome 3"/>
</dbReference>
<evidence type="ECO:0000256" key="8">
    <source>
        <dbReference type="SAM" id="MobiDB-lite"/>
    </source>
</evidence>
<feature type="compositionally biased region" description="Basic and acidic residues" evidence="8">
    <location>
        <begin position="18"/>
        <end position="36"/>
    </location>
</feature>
<keyword evidence="4" id="KW-0963">Cytoplasm</keyword>
<dbReference type="PROSITE" id="PS50005">
    <property type="entry name" value="TPR"/>
    <property type="match status" value="1"/>
</dbReference>
<dbReference type="PANTHER" id="PTHR12874:SF29">
    <property type="entry name" value="F-BOX ONLY PROTEIN 9"/>
    <property type="match status" value="1"/>
</dbReference>
<dbReference type="InterPro" id="IPR036181">
    <property type="entry name" value="MIT_dom_sf"/>
</dbReference>
<keyword evidence="5" id="KW-0833">Ubl conjugation pathway</keyword>
<reference evidence="10" key="1">
    <citation type="submission" date="2021-12" db="EMBL/GenBank/DDBJ databases">
        <authorList>
            <person name="King R."/>
        </authorList>
    </citation>
    <scope>NUCLEOTIDE SEQUENCE</scope>
</reference>